<dbReference type="GO" id="GO:0006355">
    <property type="term" value="P:regulation of DNA-templated transcription"/>
    <property type="evidence" value="ECO:0007669"/>
    <property type="project" value="InterPro"/>
</dbReference>
<accession>A0A178K9N9</accession>
<dbReference type="PROSITE" id="PS50110">
    <property type="entry name" value="RESPONSE_REGULATORY"/>
    <property type="match status" value="1"/>
</dbReference>
<keyword evidence="7" id="KW-0804">Transcription</keyword>
<evidence type="ECO:0000256" key="4">
    <source>
        <dbReference type="ARBA" id="ARBA00023012"/>
    </source>
</evidence>
<evidence type="ECO:0000256" key="9">
    <source>
        <dbReference type="PROSITE-ProRule" id="PRU01091"/>
    </source>
</evidence>
<evidence type="ECO:0008006" key="14">
    <source>
        <dbReference type="Google" id="ProtNLM"/>
    </source>
</evidence>
<comment type="caution">
    <text evidence="12">The sequence shown here is derived from an EMBL/GenBank/DDBJ whole genome shotgun (WGS) entry which is preliminary data.</text>
</comment>
<reference evidence="12 13" key="1">
    <citation type="submission" date="2016-03" db="EMBL/GenBank/DDBJ databases">
        <title>Photobacterium proteolyticum sp. nov. a protease producing bacterium isolated from ocean sediments of Laizhou Bay.</title>
        <authorList>
            <person name="Li Y."/>
        </authorList>
    </citation>
    <scope>NUCLEOTIDE SEQUENCE [LARGE SCALE GENOMIC DNA]</scope>
    <source>
        <strain evidence="12 13">R-40508</strain>
    </source>
</reference>
<dbReference type="GO" id="GO:0000156">
    <property type="term" value="F:phosphorelay response regulator activity"/>
    <property type="evidence" value="ECO:0007669"/>
    <property type="project" value="TreeGrafter"/>
</dbReference>
<comment type="subcellular location">
    <subcellularLocation>
        <location evidence="1">Cytoplasm</location>
    </subcellularLocation>
</comment>
<name>A0A178K9N9_9GAMM</name>
<organism evidence="12 13">
    <name type="scientific">Photobacterium jeanii</name>
    <dbReference type="NCBI Taxonomy" id="858640"/>
    <lineage>
        <taxon>Bacteria</taxon>
        <taxon>Pseudomonadati</taxon>
        <taxon>Pseudomonadota</taxon>
        <taxon>Gammaproteobacteria</taxon>
        <taxon>Vibrionales</taxon>
        <taxon>Vibrionaceae</taxon>
        <taxon>Photobacterium</taxon>
    </lineage>
</organism>
<keyword evidence="3" id="KW-0597">Phosphoprotein</keyword>
<comment type="caution">
    <text evidence="8">Lacks conserved residue(s) required for the propagation of feature annotation.</text>
</comment>
<feature type="domain" description="Response regulatory" evidence="10">
    <location>
        <begin position="11"/>
        <end position="124"/>
    </location>
</feature>
<evidence type="ECO:0000259" key="11">
    <source>
        <dbReference type="PROSITE" id="PS51755"/>
    </source>
</evidence>
<dbReference type="Gene3D" id="1.10.10.10">
    <property type="entry name" value="Winged helix-like DNA-binding domain superfamily/Winged helix DNA-binding domain"/>
    <property type="match status" value="1"/>
</dbReference>
<dbReference type="SMART" id="SM00862">
    <property type="entry name" value="Trans_reg_C"/>
    <property type="match status" value="1"/>
</dbReference>
<evidence type="ECO:0000256" key="5">
    <source>
        <dbReference type="ARBA" id="ARBA00023015"/>
    </source>
</evidence>
<dbReference type="InterPro" id="IPR001789">
    <property type="entry name" value="Sig_transdc_resp-reg_receiver"/>
</dbReference>
<dbReference type="Gene3D" id="3.40.50.2300">
    <property type="match status" value="1"/>
</dbReference>
<keyword evidence="13" id="KW-1185">Reference proteome</keyword>
<dbReference type="GO" id="GO:0005829">
    <property type="term" value="C:cytosol"/>
    <property type="evidence" value="ECO:0007669"/>
    <property type="project" value="TreeGrafter"/>
</dbReference>
<evidence type="ECO:0000256" key="6">
    <source>
        <dbReference type="ARBA" id="ARBA00023125"/>
    </source>
</evidence>
<evidence type="ECO:0000256" key="2">
    <source>
        <dbReference type="ARBA" id="ARBA00022490"/>
    </source>
</evidence>
<dbReference type="GO" id="GO:0032993">
    <property type="term" value="C:protein-DNA complex"/>
    <property type="evidence" value="ECO:0007669"/>
    <property type="project" value="TreeGrafter"/>
</dbReference>
<evidence type="ECO:0000256" key="8">
    <source>
        <dbReference type="PROSITE-ProRule" id="PRU00169"/>
    </source>
</evidence>
<dbReference type="SMART" id="SM00448">
    <property type="entry name" value="REC"/>
    <property type="match status" value="1"/>
</dbReference>
<keyword evidence="4" id="KW-0902">Two-component regulatory system</keyword>
<protein>
    <recommendedName>
        <fullName evidence="14">DNA-binding response regulator</fullName>
    </recommendedName>
</protein>
<dbReference type="InterPro" id="IPR001867">
    <property type="entry name" value="OmpR/PhoB-type_DNA-bd"/>
</dbReference>
<dbReference type="STRING" id="858640.A3K86_12625"/>
<feature type="domain" description="OmpR/PhoB-type" evidence="11">
    <location>
        <begin position="137"/>
        <end position="235"/>
    </location>
</feature>
<dbReference type="AlphaFoldDB" id="A0A178K9N9"/>
<dbReference type="RefSeq" id="WP_068331489.1">
    <property type="nucleotide sequence ID" value="NZ_LVHF01000026.1"/>
</dbReference>
<keyword evidence="2" id="KW-0963">Cytoplasm</keyword>
<feature type="DNA-binding region" description="OmpR/PhoB-type" evidence="9">
    <location>
        <begin position="137"/>
        <end position="235"/>
    </location>
</feature>
<dbReference type="Proteomes" id="UP000078503">
    <property type="component" value="Unassembled WGS sequence"/>
</dbReference>
<dbReference type="PANTHER" id="PTHR48111">
    <property type="entry name" value="REGULATOR OF RPOS"/>
    <property type="match status" value="1"/>
</dbReference>
<dbReference type="SUPFAM" id="SSF52172">
    <property type="entry name" value="CheY-like"/>
    <property type="match status" value="1"/>
</dbReference>
<gene>
    <name evidence="12" type="ORF">A3K86_12625</name>
</gene>
<evidence type="ECO:0000256" key="1">
    <source>
        <dbReference type="ARBA" id="ARBA00004496"/>
    </source>
</evidence>
<sequence>MASRICRQSMTVLIVEPNEEDSQQLSEHYWQEGFIVKRQRDARALNHAATFTDIDLIVLSMELPEMGAFKLLKQCRQITDTPIIVLAASYHVPDCTSSFLYGADDYMTLQRPLQELVYRSQAILRRIHNVGIGAEKRTELVIGELTMDRQTLRVTVNEQAISMTPIQFKLLWTLASQHSEVLTKAYLYRQVLAREFSPYDRSLDMHLSRVRKKLVAAGMSATRLQTSHGKGYCFA</sequence>
<dbReference type="InterPro" id="IPR016032">
    <property type="entry name" value="Sig_transdc_resp-reg_C-effctor"/>
</dbReference>
<dbReference type="GO" id="GO:0000976">
    <property type="term" value="F:transcription cis-regulatory region binding"/>
    <property type="evidence" value="ECO:0007669"/>
    <property type="project" value="TreeGrafter"/>
</dbReference>
<proteinExistence type="predicted"/>
<dbReference type="PANTHER" id="PTHR48111:SF39">
    <property type="entry name" value="TRANSCRIPTIONAL REGULATORY PROTEIN CPXR"/>
    <property type="match status" value="1"/>
</dbReference>
<dbReference type="EMBL" id="LVHF01000026">
    <property type="protein sequence ID" value="OAN14051.1"/>
    <property type="molecule type" value="Genomic_DNA"/>
</dbReference>
<evidence type="ECO:0000259" key="10">
    <source>
        <dbReference type="PROSITE" id="PS50110"/>
    </source>
</evidence>
<evidence type="ECO:0000256" key="3">
    <source>
        <dbReference type="ARBA" id="ARBA00022553"/>
    </source>
</evidence>
<evidence type="ECO:0000313" key="13">
    <source>
        <dbReference type="Proteomes" id="UP000078503"/>
    </source>
</evidence>
<evidence type="ECO:0000256" key="7">
    <source>
        <dbReference type="ARBA" id="ARBA00023163"/>
    </source>
</evidence>
<evidence type="ECO:0000313" key="12">
    <source>
        <dbReference type="EMBL" id="OAN14051.1"/>
    </source>
</evidence>
<dbReference type="Pfam" id="PF00072">
    <property type="entry name" value="Response_reg"/>
    <property type="match status" value="1"/>
</dbReference>
<keyword evidence="6 9" id="KW-0238">DNA-binding</keyword>
<dbReference type="OrthoDB" id="9802426at2"/>
<dbReference type="CDD" id="cd00383">
    <property type="entry name" value="trans_reg_C"/>
    <property type="match status" value="1"/>
</dbReference>
<dbReference type="InterPro" id="IPR039420">
    <property type="entry name" value="WalR-like"/>
</dbReference>
<dbReference type="PROSITE" id="PS51755">
    <property type="entry name" value="OMPR_PHOB"/>
    <property type="match status" value="1"/>
</dbReference>
<dbReference type="Pfam" id="PF00486">
    <property type="entry name" value="Trans_reg_C"/>
    <property type="match status" value="1"/>
</dbReference>
<dbReference type="SUPFAM" id="SSF46894">
    <property type="entry name" value="C-terminal effector domain of the bipartite response regulators"/>
    <property type="match status" value="1"/>
</dbReference>
<keyword evidence="5" id="KW-0805">Transcription regulation</keyword>
<dbReference type="InterPro" id="IPR036388">
    <property type="entry name" value="WH-like_DNA-bd_sf"/>
</dbReference>
<dbReference type="InterPro" id="IPR011006">
    <property type="entry name" value="CheY-like_superfamily"/>
</dbReference>